<name>F7TAD8_9BURK</name>
<proteinExistence type="predicted"/>
<dbReference type="AlphaFoldDB" id="F7TAD8"/>
<sequence length="73" mass="8567">MLVRDLDIFCALLPRLIHCLCRILMANLRDRLLHPQDHLREFLQGAWESIVVRNEAFQQLNAPISSREIDCLL</sequence>
<accession>F7TAD8</accession>
<gene>
    <name evidence="1" type="ORF">AXXA_29690</name>
</gene>
<dbReference type="EMBL" id="AFRQ01000139">
    <property type="protein sequence ID" value="EGP42723.1"/>
    <property type="molecule type" value="Genomic_DNA"/>
</dbReference>
<organism evidence="1 2">
    <name type="scientific">Achromobacter insuavis AXX-A</name>
    <dbReference type="NCBI Taxonomy" id="1003200"/>
    <lineage>
        <taxon>Bacteria</taxon>
        <taxon>Pseudomonadati</taxon>
        <taxon>Pseudomonadota</taxon>
        <taxon>Betaproteobacteria</taxon>
        <taxon>Burkholderiales</taxon>
        <taxon>Alcaligenaceae</taxon>
        <taxon>Achromobacter</taxon>
    </lineage>
</organism>
<comment type="caution">
    <text evidence="1">The sequence shown here is derived from an EMBL/GenBank/DDBJ whole genome shotgun (WGS) entry which is preliminary data.</text>
</comment>
<reference evidence="1 2" key="1">
    <citation type="submission" date="2011-06" db="EMBL/GenBank/DDBJ databases">
        <authorList>
            <person name="Bador J."/>
            <person name="Amoureux L."/>
            <person name="Neuwirth C."/>
        </authorList>
    </citation>
    <scope>NUCLEOTIDE SEQUENCE [LARGE SCALE GENOMIC DNA]</scope>
    <source>
        <strain evidence="1 2">AXX-A</strain>
    </source>
</reference>
<protein>
    <submittedName>
        <fullName evidence="1">Uncharacterized protein</fullName>
    </submittedName>
</protein>
<evidence type="ECO:0000313" key="2">
    <source>
        <dbReference type="Proteomes" id="UP000004853"/>
    </source>
</evidence>
<dbReference type="HOGENOM" id="CLU_2696004_0_0_4"/>
<evidence type="ECO:0000313" key="1">
    <source>
        <dbReference type="EMBL" id="EGP42723.1"/>
    </source>
</evidence>
<dbReference type="Proteomes" id="UP000004853">
    <property type="component" value="Unassembled WGS sequence"/>
</dbReference>